<dbReference type="RefSeq" id="WP_165611985.1">
    <property type="nucleotide sequence ID" value="NZ_FRAF01000013.1"/>
</dbReference>
<gene>
    <name evidence="1" type="ORF">SAMN05443507_113106</name>
</gene>
<proteinExistence type="predicted"/>
<dbReference type="Proteomes" id="UP000184016">
    <property type="component" value="Unassembled WGS sequence"/>
</dbReference>
<sequence length="56" mass="6766">MSWLYYSKLFQSQSVAHYFALQMQNESLHHQQRKVEVRKTRSGKYAVRAKIYNEIS</sequence>
<protein>
    <submittedName>
        <fullName evidence="1">Uncharacterized protein</fullName>
    </submittedName>
</protein>
<reference evidence="2" key="1">
    <citation type="submission" date="2016-11" db="EMBL/GenBank/DDBJ databases">
        <authorList>
            <person name="Varghese N."/>
            <person name="Submissions S."/>
        </authorList>
    </citation>
    <scope>NUCLEOTIDE SEQUENCE [LARGE SCALE GENOMIC DNA]</scope>
    <source>
        <strain evidence="2">USBA-503</strain>
    </source>
</reference>
<accession>A0A1M6SDR5</accession>
<organism evidence="1 2">
    <name type="scientific">Alicyclobacillus tolerans</name>
    <dbReference type="NCBI Taxonomy" id="90970"/>
    <lineage>
        <taxon>Bacteria</taxon>
        <taxon>Bacillati</taxon>
        <taxon>Bacillota</taxon>
        <taxon>Bacilli</taxon>
        <taxon>Bacillales</taxon>
        <taxon>Alicyclobacillaceae</taxon>
        <taxon>Alicyclobacillus</taxon>
    </lineage>
</organism>
<evidence type="ECO:0000313" key="2">
    <source>
        <dbReference type="Proteomes" id="UP000184016"/>
    </source>
</evidence>
<evidence type="ECO:0000313" key="1">
    <source>
        <dbReference type="EMBL" id="SHK42697.1"/>
    </source>
</evidence>
<dbReference type="AlphaFoldDB" id="A0A1M6SDR5"/>
<dbReference type="STRING" id="1830138.SAMN05443507_113106"/>
<name>A0A1M6SDR5_9BACL</name>
<keyword evidence="2" id="KW-1185">Reference proteome</keyword>
<dbReference type="EMBL" id="FRAF01000013">
    <property type="protein sequence ID" value="SHK42697.1"/>
    <property type="molecule type" value="Genomic_DNA"/>
</dbReference>